<feature type="region of interest" description="Disordered" evidence="1">
    <location>
        <begin position="98"/>
        <end position="132"/>
    </location>
</feature>
<evidence type="ECO:0000313" key="2">
    <source>
        <dbReference type="EMBL" id="MBB5965350.1"/>
    </source>
</evidence>
<keyword evidence="3" id="KW-1185">Reference proteome</keyword>
<protein>
    <submittedName>
        <fullName evidence="2">Uncharacterized protein</fullName>
    </submittedName>
</protein>
<proteinExistence type="predicted"/>
<dbReference type="Proteomes" id="UP000562352">
    <property type="component" value="Unassembled WGS sequence"/>
</dbReference>
<gene>
    <name evidence="2" type="ORF">FHS22_004638</name>
</gene>
<dbReference type="EMBL" id="JACHJJ010000016">
    <property type="protein sequence ID" value="MBB5965350.1"/>
    <property type="molecule type" value="Genomic_DNA"/>
</dbReference>
<name>A0A841D640_PLAVE</name>
<reference evidence="2 3" key="1">
    <citation type="submission" date="2020-08" db="EMBL/GenBank/DDBJ databases">
        <title>Genomic Encyclopedia of Type Strains, Phase III (KMG-III): the genomes of soil and plant-associated and newly described type strains.</title>
        <authorList>
            <person name="Whitman W."/>
        </authorList>
    </citation>
    <scope>NUCLEOTIDE SEQUENCE [LARGE SCALE GENOMIC DNA]</scope>
    <source>
        <strain evidence="2 3">CECT 3303</strain>
    </source>
</reference>
<evidence type="ECO:0000256" key="1">
    <source>
        <dbReference type="SAM" id="MobiDB-lite"/>
    </source>
</evidence>
<organism evidence="2 3">
    <name type="scientific">Planomonospora venezuelensis</name>
    <dbReference type="NCBI Taxonomy" id="1999"/>
    <lineage>
        <taxon>Bacteria</taxon>
        <taxon>Bacillati</taxon>
        <taxon>Actinomycetota</taxon>
        <taxon>Actinomycetes</taxon>
        <taxon>Streptosporangiales</taxon>
        <taxon>Streptosporangiaceae</taxon>
        <taxon>Planomonospora</taxon>
    </lineage>
</organism>
<comment type="caution">
    <text evidence="2">The sequence shown here is derived from an EMBL/GenBank/DDBJ whole genome shotgun (WGS) entry which is preliminary data.</text>
</comment>
<evidence type="ECO:0000313" key="3">
    <source>
        <dbReference type="Proteomes" id="UP000562352"/>
    </source>
</evidence>
<sequence>MTGDPPEGTMRQPRRGASFGWLLALLFPLLVSGGLGPGAAALLHAPAVAKASGEHHPLSRQAHAGDRFHVVAPGLAGTGGSGGWHPAAAVPPDARRLSLARGSGTAPARDDDPRPLAALLVRSGRAPPSTGV</sequence>
<dbReference type="RefSeq" id="WP_184944665.1">
    <property type="nucleotide sequence ID" value="NZ_BAAAWZ010000001.1"/>
</dbReference>
<dbReference type="AlphaFoldDB" id="A0A841D640"/>
<accession>A0A841D640</accession>